<dbReference type="Gene3D" id="3.40.50.300">
    <property type="entry name" value="P-loop containing nucleotide triphosphate hydrolases"/>
    <property type="match status" value="1"/>
</dbReference>
<keyword evidence="2" id="KW-0812">Transmembrane</keyword>
<proteinExistence type="predicted"/>
<keyword evidence="2" id="KW-0472">Membrane</keyword>
<gene>
    <name evidence="4" type="ORF">GGQ74_002245</name>
</gene>
<dbReference type="AlphaFoldDB" id="A0A846QPZ3"/>
<evidence type="ECO:0000313" key="5">
    <source>
        <dbReference type="Proteomes" id="UP000580856"/>
    </source>
</evidence>
<dbReference type="Proteomes" id="UP000580856">
    <property type="component" value="Unassembled WGS sequence"/>
</dbReference>
<dbReference type="SUPFAM" id="SSF52540">
    <property type="entry name" value="P-loop containing nucleoside triphosphate hydrolases"/>
    <property type="match status" value="1"/>
</dbReference>
<dbReference type="PANTHER" id="PTHR35894:SF1">
    <property type="entry name" value="PHOSPHORIBULOKINASE _ URIDINE KINASE FAMILY"/>
    <property type="match status" value="1"/>
</dbReference>
<dbReference type="GO" id="GO:0016887">
    <property type="term" value="F:ATP hydrolysis activity"/>
    <property type="evidence" value="ECO:0007669"/>
    <property type="project" value="InterPro"/>
</dbReference>
<name>A0A846QPZ3_9BACT</name>
<dbReference type="EMBL" id="JAATJA010000002">
    <property type="protein sequence ID" value="NJB68572.1"/>
    <property type="molecule type" value="Genomic_DNA"/>
</dbReference>
<feature type="domain" description="ORC1/DEAH AAA+ ATPase" evidence="3">
    <location>
        <begin position="43"/>
        <end position="176"/>
    </location>
</feature>
<feature type="region of interest" description="Disordered" evidence="1">
    <location>
        <begin position="327"/>
        <end position="346"/>
    </location>
</feature>
<dbReference type="InterPro" id="IPR052026">
    <property type="entry name" value="ExeA_AAA_ATPase_DNA-bind"/>
</dbReference>
<evidence type="ECO:0000256" key="1">
    <source>
        <dbReference type="SAM" id="MobiDB-lite"/>
    </source>
</evidence>
<keyword evidence="5" id="KW-1185">Reference proteome</keyword>
<protein>
    <submittedName>
        <fullName evidence="4">General secretion pathway protein A</fullName>
    </submittedName>
</protein>
<feature type="transmembrane region" description="Helical" evidence="2">
    <location>
        <begin position="279"/>
        <end position="299"/>
    </location>
</feature>
<evidence type="ECO:0000259" key="3">
    <source>
        <dbReference type="Pfam" id="PF13401"/>
    </source>
</evidence>
<evidence type="ECO:0000256" key="2">
    <source>
        <dbReference type="SAM" id="Phobius"/>
    </source>
</evidence>
<dbReference type="PANTHER" id="PTHR35894">
    <property type="entry name" value="GENERAL SECRETION PATHWAY PROTEIN A-RELATED"/>
    <property type="match status" value="1"/>
</dbReference>
<keyword evidence="2" id="KW-1133">Transmembrane helix</keyword>
<reference evidence="4 5" key="1">
    <citation type="submission" date="2020-03" db="EMBL/GenBank/DDBJ databases">
        <title>Genomic Encyclopedia of Type Strains, Phase IV (KMG-IV): sequencing the most valuable type-strain genomes for metagenomic binning, comparative biology and taxonomic classification.</title>
        <authorList>
            <person name="Goeker M."/>
        </authorList>
    </citation>
    <scope>NUCLEOTIDE SEQUENCE [LARGE SCALE GENOMIC DNA]</scope>
    <source>
        <strain evidence="4 5">DSM 24233</strain>
    </source>
</reference>
<accession>A0A846QPZ3</accession>
<comment type="caution">
    <text evidence="4">The sequence shown here is derived from an EMBL/GenBank/DDBJ whole genome shotgun (WGS) entry which is preliminary data.</text>
</comment>
<organism evidence="4 5">
    <name type="scientific">Desulfobaculum xiamenense</name>
    <dbReference type="NCBI Taxonomy" id="995050"/>
    <lineage>
        <taxon>Bacteria</taxon>
        <taxon>Pseudomonadati</taxon>
        <taxon>Thermodesulfobacteriota</taxon>
        <taxon>Desulfovibrionia</taxon>
        <taxon>Desulfovibrionales</taxon>
        <taxon>Desulfovibrionaceae</taxon>
        <taxon>Desulfobaculum</taxon>
    </lineage>
</organism>
<dbReference type="RefSeq" id="WP_167941626.1">
    <property type="nucleotide sequence ID" value="NZ_JAATJA010000002.1"/>
</dbReference>
<evidence type="ECO:0000313" key="4">
    <source>
        <dbReference type="EMBL" id="NJB68572.1"/>
    </source>
</evidence>
<sequence>MDYYGILGFGREPFSNTPDPDFFFRSEGHANCLNRLEIALRLRRGLNVVLGEVGLGKTTLCRQLLRCLDVEGIETHLILDPAFGSAAELLGQLHAMLTDAPAPPDASEWEIKERIKNTLFTKAVDQGRIVVLIVDEGQKISPECLELLRELLNYETNDAKLLQIVIFAQPEFDELLAAMRNVEDRINERILLEPLTLAQTTEMVRHRIDLAKAGYAEPIIFSRGAFAALHMATGGHPRKIINLCHKVILALILQNKTTADAAMVRSCARNMPRRHKRGLPRWAAAALVVIAIGAAMLAFPEVRRPMIERVNGWTEVAITTAPQLTADTTANGLERPHGTPALEGTLPAPAEATMSALPALRATPSPDGRDLAATGISQDTAATHPAPLPAQDMREDTAQDFEPPRQLGCIVVAPRDKLSLIMARVYGIYDTADLAHVLEANGQLRDPNVITPGSALRFPCVATYPAGEFSRHTWIELNRAGTLREAYALLPSAPDDCRILSHWTPREGLAFSVVLRDAFTSPVEARAAMARLPQSLRDNARLLDGKAENMVYLGGAGFSRSLGGSRPGA</sequence>
<dbReference type="InterPro" id="IPR027417">
    <property type="entry name" value="P-loop_NTPase"/>
</dbReference>
<dbReference type="InterPro" id="IPR049945">
    <property type="entry name" value="AAA_22"/>
</dbReference>
<dbReference type="Pfam" id="PF13401">
    <property type="entry name" value="AAA_22"/>
    <property type="match status" value="1"/>
</dbReference>